<dbReference type="PANTHER" id="PTHR35908">
    <property type="entry name" value="HYPOTHETICAL FUSION PROTEIN"/>
    <property type="match status" value="1"/>
</dbReference>
<name>A0A9X2IWG6_9NOCA</name>
<dbReference type="EMBL" id="JAMRXG010000004">
    <property type="protein sequence ID" value="MCM6774293.1"/>
    <property type="molecule type" value="Genomic_DNA"/>
</dbReference>
<evidence type="ECO:0000313" key="2">
    <source>
        <dbReference type="EMBL" id="MCM6774293.1"/>
    </source>
</evidence>
<dbReference type="Proteomes" id="UP001139157">
    <property type="component" value="Unassembled WGS sequence"/>
</dbReference>
<feature type="domain" description="Glyoxalase-like" evidence="1">
    <location>
        <begin position="134"/>
        <end position="236"/>
    </location>
</feature>
<evidence type="ECO:0000259" key="1">
    <source>
        <dbReference type="Pfam" id="PF18029"/>
    </source>
</evidence>
<dbReference type="InterPro" id="IPR029068">
    <property type="entry name" value="Glyas_Bleomycin-R_OHBP_Dase"/>
</dbReference>
<keyword evidence="3" id="KW-1185">Reference proteome</keyword>
<dbReference type="Gene3D" id="3.10.180.10">
    <property type="entry name" value="2,3-Dihydroxybiphenyl 1,2-Dioxygenase, domain 1"/>
    <property type="match status" value="2"/>
</dbReference>
<dbReference type="CDD" id="cd06587">
    <property type="entry name" value="VOC"/>
    <property type="match status" value="1"/>
</dbReference>
<comment type="caution">
    <text evidence="2">The sequence shown here is derived from an EMBL/GenBank/DDBJ whole genome shotgun (WGS) entry which is preliminary data.</text>
</comment>
<dbReference type="Pfam" id="PF18029">
    <property type="entry name" value="Glyoxalase_6"/>
    <property type="match status" value="2"/>
</dbReference>
<dbReference type="SUPFAM" id="SSF54593">
    <property type="entry name" value="Glyoxalase/Bleomycin resistance protein/Dihydroxybiphenyl dioxygenase"/>
    <property type="match status" value="2"/>
</dbReference>
<dbReference type="AlphaFoldDB" id="A0A9X2IWG6"/>
<gene>
    <name evidence="2" type="ORF">NDR86_12490</name>
</gene>
<proteinExistence type="predicted"/>
<sequence length="246" mass="26705">MIRWNWAFIDRPAEVFDEACAFWATASGTIVSERGGDNGEFATLEPARGDACLRAQAVGGPGGAHLDLDVAEADLDAARQLARKLGAELLADHGYWSLVRSPGGVLFCLTTGDGREIPPPIPGPRGALSRVDQVTLDIPGSRYDDEVRFWSELTGWELRETMRPEFLRLGVPDELPIRILLQRLDDDRPAAGHVDIACSDVEAVAAWHESLGARRRGPGGHWLVMTDPTGGVYCLTSRDPITGKVP</sequence>
<accession>A0A9X2IWG6</accession>
<dbReference type="PANTHER" id="PTHR35908:SF1">
    <property type="entry name" value="CONSERVED PROTEIN"/>
    <property type="match status" value="1"/>
</dbReference>
<organism evidence="2 3">
    <name type="scientific">Nocardia pulmonis</name>
    <dbReference type="NCBI Taxonomy" id="2951408"/>
    <lineage>
        <taxon>Bacteria</taxon>
        <taxon>Bacillati</taxon>
        <taxon>Actinomycetota</taxon>
        <taxon>Actinomycetes</taxon>
        <taxon>Mycobacteriales</taxon>
        <taxon>Nocardiaceae</taxon>
        <taxon>Nocardia</taxon>
    </lineage>
</organism>
<dbReference type="RefSeq" id="WP_251911814.1">
    <property type="nucleotide sequence ID" value="NZ_JAMRXG010000004.1"/>
</dbReference>
<reference evidence="2" key="1">
    <citation type="submission" date="2022-06" db="EMBL/GenBank/DDBJ databases">
        <title>Novel species in genus nocardia.</title>
        <authorList>
            <person name="Li F."/>
        </authorList>
    </citation>
    <scope>NUCLEOTIDE SEQUENCE</scope>
    <source>
        <strain evidence="2">CDC141</strain>
    </source>
</reference>
<feature type="domain" description="Glyoxalase-like" evidence="1">
    <location>
        <begin position="8"/>
        <end position="110"/>
    </location>
</feature>
<dbReference type="InterPro" id="IPR041581">
    <property type="entry name" value="Glyoxalase_6"/>
</dbReference>
<protein>
    <submittedName>
        <fullName evidence="2">VOC family protein</fullName>
    </submittedName>
</protein>
<evidence type="ECO:0000313" key="3">
    <source>
        <dbReference type="Proteomes" id="UP001139157"/>
    </source>
</evidence>